<evidence type="ECO:0000256" key="4">
    <source>
        <dbReference type="ARBA" id="ARBA00022475"/>
    </source>
</evidence>
<dbReference type="FunFam" id="1.20.81.30:FF:000001">
    <property type="entry name" value="Type II secretion system protein F"/>
    <property type="match status" value="1"/>
</dbReference>
<dbReference type="GO" id="GO:0015628">
    <property type="term" value="P:protein secretion by the type II secretion system"/>
    <property type="evidence" value="ECO:0007669"/>
    <property type="project" value="TreeGrafter"/>
</dbReference>
<keyword evidence="6 9" id="KW-0812">Transmembrane</keyword>
<dbReference type="InterPro" id="IPR001992">
    <property type="entry name" value="T2SS_GspF/T4SS_PilC_CS"/>
</dbReference>
<keyword evidence="5" id="KW-0997">Cell inner membrane</keyword>
<sequence length="405" mass="44270">MLFIYEAFNKNGATVQGEIDVASEKDVVLYLESKELIPSRIRTKGSSKKALGILSTELFASIKDVDRIFMVRNLATAIKAGLSMNEALNILINDSKPGLLHDILVTAKSTVQAGRPLSEALALHSKYFPPIFIGLLKAGEASSQLDRTLEELSQYLVKEYNLIRKIKSALTYPILLLIGSFGVVLFLLLFVLPRLAKTFALSGAELPLITKILVGASKLLSDHTTLTLAVVVSAVGVIVYALKTQRGRKVFHRILFKTPVVRDLIQKVALVRFTRTLESLFAGTTPVLKALEISAEAVGNEFYKAAIIGIVGDMKAGVPLSRSLERHPELFPSLLTSLVGVGEKTGNLEYVLRTFSAFYDDEVENKLKDLTGLFEPILLIIMGLIVGTIAVSVLLPIYQLVGKFT</sequence>
<evidence type="ECO:0000256" key="10">
    <source>
        <dbReference type="SAM" id="Phobius"/>
    </source>
</evidence>
<accession>A0A1F5P1X2</accession>
<evidence type="ECO:0000256" key="8">
    <source>
        <dbReference type="ARBA" id="ARBA00023136"/>
    </source>
</evidence>
<evidence type="ECO:0000259" key="11">
    <source>
        <dbReference type="Pfam" id="PF00482"/>
    </source>
</evidence>
<comment type="similarity">
    <text evidence="2 9">Belongs to the GSP F family.</text>
</comment>
<dbReference type="Proteomes" id="UP000176339">
    <property type="component" value="Unassembled WGS sequence"/>
</dbReference>
<evidence type="ECO:0000256" key="7">
    <source>
        <dbReference type="ARBA" id="ARBA00022989"/>
    </source>
</evidence>
<evidence type="ECO:0000256" key="6">
    <source>
        <dbReference type="ARBA" id="ARBA00022692"/>
    </source>
</evidence>
<comment type="subcellular location">
    <subcellularLocation>
        <location evidence="1">Cell inner membrane</location>
        <topology evidence="1">Multi-pass membrane protein</topology>
    </subcellularLocation>
    <subcellularLocation>
        <location evidence="9">Cell membrane</location>
        <topology evidence="9">Multi-pass membrane protein</topology>
    </subcellularLocation>
</comment>
<proteinExistence type="inferred from homology"/>
<gene>
    <name evidence="12" type="ORF">A2846_00820</name>
</gene>
<dbReference type="EMBL" id="MFEN01000033">
    <property type="protein sequence ID" value="OGE83917.1"/>
    <property type="molecule type" value="Genomic_DNA"/>
</dbReference>
<organism evidence="12 13">
    <name type="scientific">Candidatus Doudnabacteria bacterium RIFCSPHIGHO2_01_FULL_49_9</name>
    <dbReference type="NCBI Taxonomy" id="1817827"/>
    <lineage>
        <taxon>Bacteria</taxon>
        <taxon>Candidatus Doudnaibacteriota</taxon>
    </lineage>
</organism>
<feature type="transmembrane region" description="Helical" evidence="10">
    <location>
        <begin position="170"/>
        <end position="192"/>
    </location>
</feature>
<dbReference type="PANTHER" id="PTHR30012:SF0">
    <property type="entry name" value="TYPE II SECRETION SYSTEM PROTEIN F-RELATED"/>
    <property type="match status" value="1"/>
</dbReference>
<evidence type="ECO:0000256" key="9">
    <source>
        <dbReference type="RuleBase" id="RU003923"/>
    </source>
</evidence>
<evidence type="ECO:0000256" key="3">
    <source>
        <dbReference type="ARBA" id="ARBA00022448"/>
    </source>
</evidence>
<evidence type="ECO:0000256" key="2">
    <source>
        <dbReference type="ARBA" id="ARBA00005745"/>
    </source>
</evidence>
<feature type="transmembrane region" description="Helical" evidence="10">
    <location>
        <begin position="377"/>
        <end position="398"/>
    </location>
</feature>
<name>A0A1F5P1X2_9BACT</name>
<comment type="caution">
    <text evidence="12">The sequence shown here is derived from an EMBL/GenBank/DDBJ whole genome shotgun (WGS) entry which is preliminary data.</text>
</comment>
<keyword evidence="4" id="KW-1003">Cell membrane</keyword>
<feature type="domain" description="Type II secretion system protein GspF" evidence="11">
    <location>
        <begin position="273"/>
        <end position="396"/>
    </location>
</feature>
<protein>
    <recommendedName>
        <fullName evidence="11">Type II secretion system protein GspF domain-containing protein</fullName>
    </recommendedName>
</protein>
<dbReference type="GO" id="GO:0005886">
    <property type="term" value="C:plasma membrane"/>
    <property type="evidence" value="ECO:0007669"/>
    <property type="project" value="UniProtKB-SubCell"/>
</dbReference>
<evidence type="ECO:0000313" key="12">
    <source>
        <dbReference type="EMBL" id="OGE83917.1"/>
    </source>
</evidence>
<dbReference type="PROSITE" id="PS00874">
    <property type="entry name" value="T2SP_F"/>
    <property type="match status" value="1"/>
</dbReference>
<dbReference type="InterPro" id="IPR003004">
    <property type="entry name" value="GspF/PilC"/>
</dbReference>
<dbReference type="InterPro" id="IPR042094">
    <property type="entry name" value="T2SS_GspF_sf"/>
</dbReference>
<dbReference type="PANTHER" id="PTHR30012">
    <property type="entry name" value="GENERAL SECRETION PATHWAY PROTEIN"/>
    <property type="match status" value="1"/>
</dbReference>
<dbReference type="InterPro" id="IPR018076">
    <property type="entry name" value="T2SS_GspF_dom"/>
</dbReference>
<keyword evidence="3 9" id="KW-0813">Transport</keyword>
<dbReference type="Gene3D" id="1.20.81.30">
    <property type="entry name" value="Type II secretion system (T2SS), domain F"/>
    <property type="match status" value="2"/>
</dbReference>
<dbReference type="Pfam" id="PF00482">
    <property type="entry name" value="T2SSF"/>
    <property type="match status" value="2"/>
</dbReference>
<dbReference type="PRINTS" id="PR00812">
    <property type="entry name" value="BCTERIALGSPF"/>
</dbReference>
<evidence type="ECO:0000313" key="13">
    <source>
        <dbReference type="Proteomes" id="UP000176339"/>
    </source>
</evidence>
<keyword evidence="8 10" id="KW-0472">Membrane</keyword>
<evidence type="ECO:0000256" key="5">
    <source>
        <dbReference type="ARBA" id="ARBA00022519"/>
    </source>
</evidence>
<feature type="transmembrane region" description="Helical" evidence="10">
    <location>
        <begin position="223"/>
        <end position="242"/>
    </location>
</feature>
<reference evidence="12 13" key="1">
    <citation type="journal article" date="2016" name="Nat. Commun.">
        <title>Thousands of microbial genomes shed light on interconnected biogeochemical processes in an aquifer system.</title>
        <authorList>
            <person name="Anantharaman K."/>
            <person name="Brown C.T."/>
            <person name="Hug L.A."/>
            <person name="Sharon I."/>
            <person name="Castelle C.J."/>
            <person name="Probst A.J."/>
            <person name="Thomas B.C."/>
            <person name="Singh A."/>
            <person name="Wilkins M.J."/>
            <person name="Karaoz U."/>
            <person name="Brodie E.L."/>
            <person name="Williams K.H."/>
            <person name="Hubbard S.S."/>
            <person name="Banfield J.F."/>
        </authorList>
    </citation>
    <scope>NUCLEOTIDE SEQUENCE [LARGE SCALE GENOMIC DNA]</scope>
</reference>
<keyword evidence="7 10" id="KW-1133">Transmembrane helix</keyword>
<evidence type="ECO:0000256" key="1">
    <source>
        <dbReference type="ARBA" id="ARBA00004429"/>
    </source>
</evidence>
<feature type="domain" description="Type II secretion system protein GspF" evidence="11">
    <location>
        <begin position="71"/>
        <end position="193"/>
    </location>
</feature>
<dbReference type="AlphaFoldDB" id="A0A1F5P1X2"/>